<dbReference type="InterPro" id="IPR032710">
    <property type="entry name" value="NTF2-like_dom_sf"/>
</dbReference>
<dbReference type="EMBL" id="CAMXCT010001503">
    <property type="protein sequence ID" value="CAI3990688.1"/>
    <property type="molecule type" value="Genomic_DNA"/>
</dbReference>
<proteinExistence type="predicted"/>
<gene>
    <name evidence="1" type="ORF">C1SCF055_LOCUS17656</name>
</gene>
<keyword evidence="4" id="KW-1185">Reference proteome</keyword>
<evidence type="ECO:0000313" key="2">
    <source>
        <dbReference type="EMBL" id="CAL1144063.1"/>
    </source>
</evidence>
<reference evidence="1" key="1">
    <citation type="submission" date="2022-10" db="EMBL/GenBank/DDBJ databases">
        <authorList>
            <person name="Chen Y."/>
            <person name="Dougan E. K."/>
            <person name="Chan C."/>
            <person name="Rhodes N."/>
            <person name="Thang M."/>
        </authorList>
    </citation>
    <scope>NUCLEOTIDE SEQUENCE</scope>
</reference>
<sequence>MLRRSRILRSFPEINSPQVLEGLRREFERYERALCSNDVKELDELFHQSPETIRYGVSENLYGYEAIKAFRGSRSPPGDRKILRSAVTTYGSDFGVTNMEFQRYGSNKIGRQSQTWLRTPDGWKVISAHVSLME</sequence>
<dbReference type="Proteomes" id="UP001152797">
    <property type="component" value="Unassembled WGS sequence"/>
</dbReference>
<dbReference type="Pfam" id="PF11533">
    <property type="entry name" value="AtzH-like"/>
    <property type="match status" value="1"/>
</dbReference>
<dbReference type="SUPFAM" id="SSF54427">
    <property type="entry name" value="NTF2-like"/>
    <property type="match status" value="1"/>
</dbReference>
<reference evidence="2" key="2">
    <citation type="submission" date="2024-04" db="EMBL/GenBank/DDBJ databases">
        <authorList>
            <person name="Chen Y."/>
            <person name="Shah S."/>
            <person name="Dougan E. K."/>
            <person name="Thang M."/>
            <person name="Chan C."/>
        </authorList>
    </citation>
    <scope>NUCLEOTIDE SEQUENCE [LARGE SCALE GENOMIC DNA]</scope>
</reference>
<dbReference type="Gene3D" id="3.10.450.50">
    <property type="match status" value="1"/>
</dbReference>
<name>A0A9P1CGP6_9DINO</name>
<accession>A0A9P1CGP6</accession>
<organism evidence="1">
    <name type="scientific">Cladocopium goreaui</name>
    <dbReference type="NCBI Taxonomy" id="2562237"/>
    <lineage>
        <taxon>Eukaryota</taxon>
        <taxon>Sar</taxon>
        <taxon>Alveolata</taxon>
        <taxon>Dinophyceae</taxon>
        <taxon>Suessiales</taxon>
        <taxon>Symbiodiniaceae</taxon>
        <taxon>Cladocopium</taxon>
    </lineage>
</organism>
<evidence type="ECO:0000313" key="4">
    <source>
        <dbReference type="Proteomes" id="UP001152797"/>
    </source>
</evidence>
<protein>
    <submittedName>
        <fullName evidence="3">DUF4440 domain-containing protein</fullName>
    </submittedName>
</protein>
<dbReference type="EMBL" id="CAMXCT020001503">
    <property type="protein sequence ID" value="CAL1144063.1"/>
    <property type="molecule type" value="Genomic_DNA"/>
</dbReference>
<dbReference type="InterPro" id="IPR024507">
    <property type="entry name" value="AtzH-like"/>
</dbReference>
<evidence type="ECO:0000313" key="3">
    <source>
        <dbReference type="EMBL" id="CAL4778000.1"/>
    </source>
</evidence>
<dbReference type="OrthoDB" id="406950at2759"/>
<dbReference type="AlphaFoldDB" id="A0A9P1CGP6"/>
<dbReference type="EMBL" id="CAMXCT030001503">
    <property type="protein sequence ID" value="CAL4778000.1"/>
    <property type="molecule type" value="Genomic_DNA"/>
</dbReference>
<dbReference type="NCBIfam" id="NF033625">
    <property type="entry name" value="HpxZ"/>
    <property type="match status" value="1"/>
</dbReference>
<evidence type="ECO:0000313" key="1">
    <source>
        <dbReference type="EMBL" id="CAI3990688.1"/>
    </source>
</evidence>
<comment type="caution">
    <text evidence="1">The sequence shown here is derived from an EMBL/GenBank/DDBJ whole genome shotgun (WGS) entry which is preliminary data.</text>
</comment>